<dbReference type="Pfam" id="PF17921">
    <property type="entry name" value="Integrase_H2C2"/>
    <property type="match status" value="1"/>
</dbReference>
<dbReference type="InterPro" id="IPR041588">
    <property type="entry name" value="Integrase_H2C2"/>
</dbReference>
<dbReference type="Proteomes" id="UP000507470">
    <property type="component" value="Unassembled WGS sequence"/>
</dbReference>
<feature type="domain" description="Integrase p58-like C-terminal" evidence="3">
    <location>
        <begin position="532"/>
        <end position="563"/>
    </location>
</feature>
<dbReference type="OrthoDB" id="6153983at2759"/>
<feature type="domain" description="Integrase zinc-binding" evidence="2">
    <location>
        <begin position="397"/>
        <end position="438"/>
    </location>
</feature>
<reference evidence="4 5" key="1">
    <citation type="submission" date="2020-06" db="EMBL/GenBank/DDBJ databases">
        <authorList>
            <person name="Li R."/>
            <person name="Bekaert M."/>
        </authorList>
    </citation>
    <scope>NUCLEOTIDE SEQUENCE [LARGE SCALE GENOMIC DNA]</scope>
    <source>
        <strain evidence="5">wild</strain>
    </source>
</reference>
<dbReference type="Pfam" id="PF22938">
    <property type="entry name" value="Integrase_p58_C"/>
    <property type="match status" value="1"/>
</dbReference>
<keyword evidence="5" id="KW-1185">Reference proteome</keyword>
<evidence type="ECO:0000256" key="1">
    <source>
        <dbReference type="SAM" id="Coils"/>
    </source>
</evidence>
<evidence type="ECO:0000259" key="3">
    <source>
        <dbReference type="Pfam" id="PF22938"/>
    </source>
</evidence>
<evidence type="ECO:0000313" key="4">
    <source>
        <dbReference type="EMBL" id="CAC5409902.1"/>
    </source>
</evidence>
<organism evidence="4 5">
    <name type="scientific">Mytilus coruscus</name>
    <name type="common">Sea mussel</name>
    <dbReference type="NCBI Taxonomy" id="42192"/>
    <lineage>
        <taxon>Eukaryota</taxon>
        <taxon>Metazoa</taxon>
        <taxon>Spiralia</taxon>
        <taxon>Lophotrochozoa</taxon>
        <taxon>Mollusca</taxon>
        <taxon>Bivalvia</taxon>
        <taxon>Autobranchia</taxon>
        <taxon>Pteriomorphia</taxon>
        <taxon>Mytilida</taxon>
        <taxon>Mytiloidea</taxon>
        <taxon>Mytilidae</taxon>
        <taxon>Mytilinae</taxon>
        <taxon>Mytilus</taxon>
    </lineage>
</organism>
<dbReference type="InterPro" id="IPR050951">
    <property type="entry name" value="Retrovirus_Pol_polyprotein"/>
</dbReference>
<dbReference type="Gene3D" id="1.10.340.70">
    <property type="match status" value="1"/>
</dbReference>
<protein>
    <submittedName>
        <fullName evidence="4">Uncharacterized protein</fullName>
    </submittedName>
</protein>
<dbReference type="FunFam" id="1.10.340.70:FF:000001">
    <property type="entry name" value="Retrovirus-related Pol polyprotein from transposon gypsy-like Protein"/>
    <property type="match status" value="1"/>
</dbReference>
<evidence type="ECO:0000313" key="5">
    <source>
        <dbReference type="Proteomes" id="UP000507470"/>
    </source>
</evidence>
<keyword evidence="1" id="KW-0175">Coiled coil</keyword>
<sequence>MEERQRGDELESTLESERKEFEQHLIDMQYKMKKEMVQKNQKLEESFYQLKSEREMLMNKIEEQARLIDSGREKIKSQQEDLELKDQQYATKVQKLEEEYKTKTFSKLVETTGNLAPDNVYRSKIIPKIDEDKSAVKIEENQSSVSTVKSTPKTTLDERPISRYRNEGPIAPKLATFDSQSEWKPYYLQFIHIANKYNWDTQQNTRPLSIQTDFKLLADKLNQRFGNKDLPYTIRRQLQDVRQNGDEMIDEIPDDLEPCNCYYAGADLSSLPCKGCAYCSRAQRTWGKFENDVDDVVPLAVRSIQHQLQDVISIQESNWMKGWSLEDIKKEQEDDPDLKTLINWLHTGEPPSEHELQLESPATKHWWNCKTQLKFVKGCLFYKWLDPAEPRTLLLLPKSLKEEAMKYCHDCKTAGHFGQAKTIQKLQQRFIWYQMRVDAILEVMQPVDLLLGTAESNMEINQPHQYIKDLKNALEKAHKSARDNLKAAQFRQKRDYDVKLNHRIYNKGDIVYRIDSATKIGESKKLRAPWQGPYLIVEVLSSVLYKMRTRKRELTIHHDQLKPCSDRNIPQWLKYMRHRLLQGEVDYSLGFGQTEEENIHDLSQLFEEDNDREPDLFVQETEDGINKDHAGSTGLESFQQLQDLESFLDNTEEIQEIGVDQQGTGLEIRYSSDANSDDRHIVTNLDGVNLILSNDSTDNLDDTFLYAIDNYGGRIRNRPKYLDDYDMSDMF</sequence>
<proteinExistence type="predicted"/>
<accession>A0A6J8DQJ4</accession>
<dbReference type="PANTHER" id="PTHR37984:SF5">
    <property type="entry name" value="PROTEIN NYNRIN-LIKE"/>
    <property type="match status" value="1"/>
</dbReference>
<feature type="coiled-coil region" evidence="1">
    <location>
        <begin position="33"/>
        <end position="99"/>
    </location>
</feature>
<dbReference type="AlphaFoldDB" id="A0A6J8DQJ4"/>
<evidence type="ECO:0000259" key="2">
    <source>
        <dbReference type="Pfam" id="PF17921"/>
    </source>
</evidence>
<gene>
    <name evidence="4" type="ORF">MCOR_43128</name>
</gene>
<name>A0A6J8DQJ4_MYTCO</name>
<dbReference type="InterPro" id="IPR054465">
    <property type="entry name" value="Integrase_p58-like_C"/>
</dbReference>
<dbReference type="PANTHER" id="PTHR37984">
    <property type="entry name" value="PROTEIN CBG26694"/>
    <property type="match status" value="1"/>
</dbReference>
<dbReference type="EMBL" id="CACVKT020007649">
    <property type="protein sequence ID" value="CAC5409902.1"/>
    <property type="molecule type" value="Genomic_DNA"/>
</dbReference>